<gene>
    <name evidence="2" type="ORF">BsIDN1_10440</name>
</gene>
<evidence type="ECO:0000256" key="1">
    <source>
        <dbReference type="SAM" id="Phobius"/>
    </source>
</evidence>
<dbReference type="EMBL" id="AP021906">
    <property type="protein sequence ID" value="BBP87426.1"/>
    <property type="molecule type" value="Genomic_DNA"/>
</dbReference>
<feature type="transmembrane region" description="Helical" evidence="1">
    <location>
        <begin position="6"/>
        <end position="24"/>
    </location>
</feature>
<name>A0A5S9M7D6_BACIA</name>
<organism evidence="2 3">
    <name type="scientific">Bacillus safensis</name>
    <dbReference type="NCBI Taxonomy" id="561879"/>
    <lineage>
        <taxon>Bacteria</taxon>
        <taxon>Bacillati</taxon>
        <taxon>Bacillota</taxon>
        <taxon>Bacilli</taxon>
        <taxon>Bacillales</taxon>
        <taxon>Bacillaceae</taxon>
        <taxon>Bacillus</taxon>
    </lineage>
</organism>
<protein>
    <submittedName>
        <fullName evidence="2">Uncharacterized protein</fullName>
    </submittedName>
</protein>
<evidence type="ECO:0000313" key="2">
    <source>
        <dbReference type="EMBL" id="BBP87426.1"/>
    </source>
</evidence>
<proteinExistence type="predicted"/>
<evidence type="ECO:0000313" key="3">
    <source>
        <dbReference type="Proteomes" id="UP000464658"/>
    </source>
</evidence>
<sequence length="48" mass="5222">MAIATAIYLIALLLIVVPIVAYNLPSAKQERTAVEAAKIKQEANEKKI</sequence>
<keyword evidence="1" id="KW-0812">Transmembrane</keyword>
<keyword evidence="1" id="KW-1133">Transmembrane helix</keyword>
<dbReference type="AlphaFoldDB" id="A0A5S9M7D6"/>
<reference evidence="2 3" key="1">
    <citation type="submission" date="2019-12" db="EMBL/GenBank/DDBJ databases">
        <title>Full genome sequence of a Bacillus safensis strain isolated from commercially available natto in Indonesia.</title>
        <authorList>
            <person name="Yoshida M."/>
            <person name="Uomi M."/>
            <person name="Waturangi D."/>
            <person name="Ekaputri J.J."/>
            <person name="Setiamarga D.H.E."/>
        </authorList>
    </citation>
    <scope>NUCLEOTIDE SEQUENCE [LARGE SCALE GENOMIC DNA]</scope>
    <source>
        <strain evidence="2 3">IDN1</strain>
    </source>
</reference>
<dbReference type="Proteomes" id="UP000464658">
    <property type="component" value="Chromosome"/>
</dbReference>
<accession>A0A5S9M7D6</accession>
<keyword evidence="1" id="KW-0472">Membrane</keyword>